<name>A0ABU6W3E9_9FABA</name>
<dbReference type="Proteomes" id="UP001341840">
    <property type="component" value="Unassembled WGS sequence"/>
</dbReference>
<reference evidence="2 3" key="1">
    <citation type="journal article" date="2023" name="Plants (Basel)">
        <title>Bridging the Gap: Combining Genomics and Transcriptomics Approaches to Understand Stylosanthes scabra, an Orphan Legume from the Brazilian Caatinga.</title>
        <authorList>
            <person name="Ferreira-Neto J.R.C."/>
            <person name="da Silva M.D."/>
            <person name="Binneck E."/>
            <person name="de Melo N.F."/>
            <person name="da Silva R.H."/>
            <person name="de Melo A.L.T.M."/>
            <person name="Pandolfi V."/>
            <person name="Bustamante F.O."/>
            <person name="Brasileiro-Vidal A.C."/>
            <person name="Benko-Iseppon A.M."/>
        </authorList>
    </citation>
    <scope>NUCLEOTIDE SEQUENCE [LARGE SCALE GENOMIC DNA]</scope>
    <source>
        <tissue evidence="2">Leaves</tissue>
    </source>
</reference>
<feature type="region of interest" description="Disordered" evidence="1">
    <location>
        <begin position="161"/>
        <end position="208"/>
    </location>
</feature>
<accession>A0ABU6W3E9</accession>
<evidence type="ECO:0000313" key="3">
    <source>
        <dbReference type="Proteomes" id="UP001341840"/>
    </source>
</evidence>
<evidence type="ECO:0000256" key="1">
    <source>
        <dbReference type="SAM" id="MobiDB-lite"/>
    </source>
</evidence>
<gene>
    <name evidence="2" type="ORF">PIB30_008055</name>
</gene>
<feature type="compositionally biased region" description="Basic residues" evidence="1">
    <location>
        <begin position="168"/>
        <end position="177"/>
    </location>
</feature>
<proteinExistence type="predicted"/>
<evidence type="ECO:0000313" key="2">
    <source>
        <dbReference type="EMBL" id="MED6180197.1"/>
    </source>
</evidence>
<comment type="caution">
    <text evidence="2">The sequence shown here is derived from an EMBL/GenBank/DDBJ whole genome shotgun (WGS) entry which is preliminary data.</text>
</comment>
<keyword evidence="3" id="KW-1185">Reference proteome</keyword>
<sequence>MDGSKATPIAAVTGNITIFMGVVRASANGDCIYHHGRVFILRFKVFSPPLPLAGSPDVGSAFVDGGGWCGNVFLGKWLRKMERELSSNWETSLLPFGSYLPKAWTQPHSTELYCLGTIEVLGIRSKVTREKLEKMLKENIVYSPNHTTTILGLSHSHTSRHSFSLSHSHSHTSHHHPWQSPSHTNPSQRRVPASRHLIPSPSQQRRPSVVPAQSSIAVFKFAAVSAIVAGSFPFVFPPSQPSFSSLKEKLGCSGEAISDLKQLCKFLEQVTVAYQYECWKVYAEKEIVDLNGPELKHASLDIFMLLDFSGFQLHKGIGGYERCGEA</sequence>
<protein>
    <submittedName>
        <fullName evidence="2">Uncharacterized protein</fullName>
    </submittedName>
</protein>
<dbReference type="EMBL" id="JASCZI010181260">
    <property type="protein sequence ID" value="MED6180197.1"/>
    <property type="molecule type" value="Genomic_DNA"/>
</dbReference>
<organism evidence="2 3">
    <name type="scientific">Stylosanthes scabra</name>
    <dbReference type="NCBI Taxonomy" id="79078"/>
    <lineage>
        <taxon>Eukaryota</taxon>
        <taxon>Viridiplantae</taxon>
        <taxon>Streptophyta</taxon>
        <taxon>Embryophyta</taxon>
        <taxon>Tracheophyta</taxon>
        <taxon>Spermatophyta</taxon>
        <taxon>Magnoliopsida</taxon>
        <taxon>eudicotyledons</taxon>
        <taxon>Gunneridae</taxon>
        <taxon>Pentapetalae</taxon>
        <taxon>rosids</taxon>
        <taxon>fabids</taxon>
        <taxon>Fabales</taxon>
        <taxon>Fabaceae</taxon>
        <taxon>Papilionoideae</taxon>
        <taxon>50 kb inversion clade</taxon>
        <taxon>dalbergioids sensu lato</taxon>
        <taxon>Dalbergieae</taxon>
        <taxon>Pterocarpus clade</taxon>
        <taxon>Stylosanthes</taxon>
    </lineage>
</organism>